<sequence length="175" mass="19612">MPFSPKTFVRLLDMAADSLENMSLQPPSPGDAGWTKAPSFQEKSIPVPSVTEVRHDQFGRNSSAALSADLVRSCSTVVPRRPGLTTLSIHVFADELRDLTDILKQSFPFKWNLFTEIVLRLYPNLKMFVMIISMQYDFGKNATGKLELSVKRVLNGLGERVTIECLDEDPKPQEP</sequence>
<dbReference type="OrthoDB" id="2861417at2759"/>
<dbReference type="EMBL" id="MU250530">
    <property type="protein sequence ID" value="KAG7448117.1"/>
    <property type="molecule type" value="Genomic_DNA"/>
</dbReference>
<proteinExistence type="predicted"/>
<keyword evidence="2" id="KW-1185">Reference proteome</keyword>
<dbReference type="Proteomes" id="UP000812287">
    <property type="component" value="Unassembled WGS sequence"/>
</dbReference>
<evidence type="ECO:0000313" key="2">
    <source>
        <dbReference type="Proteomes" id="UP000812287"/>
    </source>
</evidence>
<evidence type="ECO:0000313" key="1">
    <source>
        <dbReference type="EMBL" id="KAG7448117.1"/>
    </source>
</evidence>
<dbReference type="AlphaFoldDB" id="A0A9P8AVP6"/>
<dbReference type="RefSeq" id="XP_043041617.1">
    <property type="nucleotide sequence ID" value="XM_043176985.1"/>
</dbReference>
<gene>
    <name evidence="1" type="ORF">BT62DRAFT_1003898</name>
</gene>
<name>A0A9P8AVP6_9AGAR</name>
<comment type="caution">
    <text evidence="1">The sequence shown here is derived from an EMBL/GenBank/DDBJ whole genome shotgun (WGS) entry which is preliminary data.</text>
</comment>
<organism evidence="1 2">
    <name type="scientific">Guyanagaster necrorhizus</name>
    <dbReference type="NCBI Taxonomy" id="856835"/>
    <lineage>
        <taxon>Eukaryota</taxon>
        <taxon>Fungi</taxon>
        <taxon>Dikarya</taxon>
        <taxon>Basidiomycota</taxon>
        <taxon>Agaricomycotina</taxon>
        <taxon>Agaricomycetes</taxon>
        <taxon>Agaricomycetidae</taxon>
        <taxon>Agaricales</taxon>
        <taxon>Marasmiineae</taxon>
        <taxon>Physalacriaceae</taxon>
        <taxon>Guyanagaster</taxon>
    </lineage>
</organism>
<dbReference type="GeneID" id="66099272"/>
<accession>A0A9P8AVP6</accession>
<reference evidence="1" key="1">
    <citation type="submission" date="2020-11" db="EMBL/GenBank/DDBJ databases">
        <title>Adaptations for nitrogen fixation in a non-lichenized fungal sporocarp promotes dispersal by wood-feeding termites.</title>
        <authorList>
            <consortium name="DOE Joint Genome Institute"/>
            <person name="Koch R.A."/>
            <person name="Yoon G."/>
            <person name="Arayal U."/>
            <person name="Lail K."/>
            <person name="Amirebrahimi M."/>
            <person name="Labutti K."/>
            <person name="Lipzen A."/>
            <person name="Riley R."/>
            <person name="Barry K."/>
            <person name="Henrissat B."/>
            <person name="Grigoriev I.V."/>
            <person name="Herr J.R."/>
            <person name="Aime M.C."/>
        </authorList>
    </citation>
    <scope>NUCLEOTIDE SEQUENCE</scope>
    <source>
        <strain evidence="1">MCA 3950</strain>
    </source>
</reference>
<protein>
    <submittedName>
        <fullName evidence="1">Uncharacterized protein</fullName>
    </submittedName>
</protein>